<organism evidence="3 4">
    <name type="scientific">Byssothecium circinans</name>
    <dbReference type="NCBI Taxonomy" id="147558"/>
    <lineage>
        <taxon>Eukaryota</taxon>
        <taxon>Fungi</taxon>
        <taxon>Dikarya</taxon>
        <taxon>Ascomycota</taxon>
        <taxon>Pezizomycotina</taxon>
        <taxon>Dothideomycetes</taxon>
        <taxon>Pleosporomycetidae</taxon>
        <taxon>Pleosporales</taxon>
        <taxon>Massarineae</taxon>
        <taxon>Massarinaceae</taxon>
        <taxon>Byssothecium</taxon>
    </lineage>
</organism>
<accession>A0A6A5TSI9</accession>
<feature type="transmembrane region" description="Helical" evidence="1">
    <location>
        <begin position="154"/>
        <end position="176"/>
    </location>
</feature>
<dbReference type="EMBL" id="ML976998">
    <property type="protein sequence ID" value="KAF1954642.1"/>
    <property type="molecule type" value="Genomic_DNA"/>
</dbReference>
<sequence>MSEPANWDLSYLQKYLQTPEMGTLALNGPDASVWGSVRHPDCYAPDLIALRPRPKEDTLSAWVTEKAIVNWIRCGCARFQRPSRKHGVIGYDDSAVLRVTFWLTSIVAALVPIASIAVLYSVKSMPVRLVVIAVFNVLVSVCLSALTNAKRVEVFAVTAAFAAVQVVFVGTDKVVFVPS</sequence>
<dbReference type="AlphaFoldDB" id="A0A6A5TSI9"/>
<evidence type="ECO:0000259" key="2">
    <source>
        <dbReference type="Pfam" id="PF20237"/>
    </source>
</evidence>
<feature type="transmembrane region" description="Helical" evidence="1">
    <location>
        <begin position="129"/>
        <end position="148"/>
    </location>
</feature>
<keyword evidence="1" id="KW-0812">Transmembrane</keyword>
<reference evidence="3" key="1">
    <citation type="journal article" date="2020" name="Stud. Mycol.">
        <title>101 Dothideomycetes genomes: a test case for predicting lifestyles and emergence of pathogens.</title>
        <authorList>
            <person name="Haridas S."/>
            <person name="Albert R."/>
            <person name="Binder M."/>
            <person name="Bloem J."/>
            <person name="Labutti K."/>
            <person name="Salamov A."/>
            <person name="Andreopoulos B."/>
            <person name="Baker S."/>
            <person name="Barry K."/>
            <person name="Bills G."/>
            <person name="Bluhm B."/>
            <person name="Cannon C."/>
            <person name="Castanera R."/>
            <person name="Culley D."/>
            <person name="Daum C."/>
            <person name="Ezra D."/>
            <person name="Gonzalez J."/>
            <person name="Henrissat B."/>
            <person name="Kuo A."/>
            <person name="Liang C."/>
            <person name="Lipzen A."/>
            <person name="Lutzoni F."/>
            <person name="Magnuson J."/>
            <person name="Mondo S."/>
            <person name="Nolan M."/>
            <person name="Ohm R."/>
            <person name="Pangilinan J."/>
            <person name="Park H.-J."/>
            <person name="Ramirez L."/>
            <person name="Alfaro M."/>
            <person name="Sun H."/>
            <person name="Tritt A."/>
            <person name="Yoshinaga Y."/>
            <person name="Zwiers L.-H."/>
            <person name="Turgeon B."/>
            <person name="Goodwin S."/>
            <person name="Spatafora J."/>
            <person name="Crous P."/>
            <person name="Grigoriev I."/>
        </authorList>
    </citation>
    <scope>NUCLEOTIDE SEQUENCE</scope>
    <source>
        <strain evidence="3">CBS 675.92</strain>
    </source>
</reference>
<proteinExistence type="predicted"/>
<evidence type="ECO:0000313" key="3">
    <source>
        <dbReference type="EMBL" id="KAF1954642.1"/>
    </source>
</evidence>
<dbReference type="PANTHER" id="PTHR34502">
    <property type="entry name" value="DUF6594 DOMAIN-CONTAINING PROTEIN-RELATED"/>
    <property type="match status" value="1"/>
</dbReference>
<dbReference type="PANTHER" id="PTHR34502:SF5">
    <property type="entry name" value="DUF6594 DOMAIN-CONTAINING PROTEIN"/>
    <property type="match status" value="1"/>
</dbReference>
<feature type="domain" description="DUF6594" evidence="2">
    <location>
        <begin position="2"/>
        <end position="166"/>
    </location>
</feature>
<keyword evidence="4" id="KW-1185">Reference proteome</keyword>
<dbReference type="OrthoDB" id="5342093at2759"/>
<keyword evidence="1" id="KW-0472">Membrane</keyword>
<name>A0A6A5TSI9_9PLEO</name>
<keyword evidence="1" id="KW-1133">Transmembrane helix</keyword>
<dbReference type="Pfam" id="PF20237">
    <property type="entry name" value="DUF6594"/>
    <property type="match status" value="1"/>
</dbReference>
<dbReference type="Proteomes" id="UP000800035">
    <property type="component" value="Unassembled WGS sequence"/>
</dbReference>
<evidence type="ECO:0000256" key="1">
    <source>
        <dbReference type="SAM" id="Phobius"/>
    </source>
</evidence>
<dbReference type="InterPro" id="IPR046529">
    <property type="entry name" value="DUF6594"/>
</dbReference>
<feature type="transmembrane region" description="Helical" evidence="1">
    <location>
        <begin position="101"/>
        <end position="122"/>
    </location>
</feature>
<gene>
    <name evidence="3" type="ORF">CC80DRAFT_493765</name>
</gene>
<evidence type="ECO:0000313" key="4">
    <source>
        <dbReference type="Proteomes" id="UP000800035"/>
    </source>
</evidence>
<protein>
    <recommendedName>
        <fullName evidence="2">DUF6594 domain-containing protein</fullName>
    </recommendedName>
</protein>